<dbReference type="Proteomes" id="UP000515125">
    <property type="component" value="Unplaced"/>
</dbReference>
<feature type="region of interest" description="Disordered" evidence="1">
    <location>
        <begin position="128"/>
        <end position="148"/>
    </location>
</feature>
<evidence type="ECO:0000313" key="4">
    <source>
        <dbReference type="RefSeq" id="XP_026190848.1"/>
    </source>
</evidence>
<sequence length="148" mass="15928">MTEGVQETLAAVSSETAAVPPSASETPSAAASETPSAAASETQSAADSAWLADILKKTQWESKGQHAARVAFMRTAVASMTASGELNEDTCRLLSGLFYSVKYLGCTYTPELEALLYKYDSQLAEDVASARKKEASKRRKEQQQQQQQ</sequence>
<keyword evidence="3" id="KW-1185">Reference proteome</keyword>
<reference evidence="4" key="1">
    <citation type="submission" date="2025-08" db="UniProtKB">
        <authorList>
            <consortium name="RefSeq"/>
        </authorList>
    </citation>
    <scope>IDENTIFICATION</scope>
</reference>
<dbReference type="RefSeq" id="XP_026190848.1">
    <property type="nucleotide sequence ID" value="XM_026335063.1"/>
</dbReference>
<evidence type="ECO:0000313" key="3">
    <source>
        <dbReference type="Proteomes" id="UP000515125"/>
    </source>
</evidence>
<proteinExistence type="predicted"/>
<dbReference type="GeneID" id="34622490"/>
<gene>
    <name evidence="4" type="primary">LOC34622490</name>
</gene>
<evidence type="ECO:0000259" key="2">
    <source>
        <dbReference type="Pfam" id="PF11952"/>
    </source>
</evidence>
<dbReference type="OrthoDB" id="332938at2759"/>
<dbReference type="InterPro" id="IPR021859">
    <property type="entry name" value="XTBD"/>
</dbReference>
<dbReference type="Pfam" id="PF11952">
    <property type="entry name" value="XTBD"/>
    <property type="match status" value="1"/>
</dbReference>
<accession>A0A6P6RSR7</accession>
<dbReference type="AlphaFoldDB" id="A0A6P6RSR7"/>
<feature type="domain" description="XRN2-binding (XTBD)" evidence="2">
    <location>
        <begin position="57"/>
        <end position="136"/>
    </location>
</feature>
<organism evidence="3 4">
    <name type="scientific">Cyclospora cayetanensis</name>
    <dbReference type="NCBI Taxonomy" id="88456"/>
    <lineage>
        <taxon>Eukaryota</taxon>
        <taxon>Sar</taxon>
        <taxon>Alveolata</taxon>
        <taxon>Apicomplexa</taxon>
        <taxon>Conoidasida</taxon>
        <taxon>Coccidia</taxon>
        <taxon>Eucoccidiorida</taxon>
        <taxon>Eimeriorina</taxon>
        <taxon>Eimeriidae</taxon>
        <taxon>Cyclospora</taxon>
    </lineage>
</organism>
<evidence type="ECO:0000256" key="1">
    <source>
        <dbReference type="SAM" id="MobiDB-lite"/>
    </source>
</evidence>
<name>A0A6P6RSR7_9EIME</name>
<feature type="region of interest" description="Disordered" evidence="1">
    <location>
        <begin position="1"/>
        <end position="44"/>
    </location>
</feature>
<feature type="compositionally biased region" description="Low complexity" evidence="1">
    <location>
        <begin position="16"/>
        <end position="44"/>
    </location>
</feature>
<protein>
    <submittedName>
        <fullName evidence="4">Uncharacterized protein LOC34622490</fullName>
    </submittedName>
</protein>